<dbReference type="EMBL" id="JAENIG010000016">
    <property type="protein sequence ID" value="MBK1856532.1"/>
    <property type="molecule type" value="Genomic_DNA"/>
</dbReference>
<evidence type="ECO:0000313" key="1">
    <source>
        <dbReference type="EMBL" id="MBK1856532.1"/>
    </source>
</evidence>
<name>A0AAE2SGM4_9BACT</name>
<proteinExistence type="predicted"/>
<dbReference type="RefSeq" id="WP_309491152.1">
    <property type="nucleotide sequence ID" value="NZ_JAENIG010000016.1"/>
</dbReference>
<accession>A0AAE2SGM4</accession>
<dbReference type="AlphaFoldDB" id="A0AAE2SGM4"/>
<gene>
    <name evidence="1" type="ORF">JIN83_16290</name>
</gene>
<comment type="caution">
    <text evidence="1">The sequence shown here is derived from an EMBL/GenBank/DDBJ whole genome shotgun (WGS) entry which is preliminary data.</text>
</comment>
<dbReference type="SUPFAM" id="SSF56935">
    <property type="entry name" value="Porins"/>
    <property type="match status" value="1"/>
</dbReference>
<protein>
    <submittedName>
        <fullName evidence="1">Outer membrane beta-barrel protein</fullName>
    </submittedName>
</protein>
<sequence length="429" mass="47331">MKSPFNLTPRPFLYSLAIGAVTVPGVWAQTDPSLVNHPAVVPVGAGLDSVRGDGPMDLTEDSVSPEVAAAAEGSSDFSSLFTAAVRGSMRLDDNMFLTPDDEDSDVIITITPTLQLANDEDAKNTWSFAYAPSIISYLDNSNLNSVNNSFALELGTRLPKTEIDFSADYSEISGSDRFVSGQIDKTTYGAKLDLTHELTGKTRLDATLGYAKTDYETASLFDTTAYDLLLTWQYQYSGKISLGPYVSYGETEVDTQPDHQAIGVGIKFDYEMTGKTAMIGKLGYENRSFSGPMAGSDHNLFTYEIGLSHEYSGKTEFQLMLYRRSNASYSIASSGYYGTGLFILGTHDMTDRLTLKSKLAYERDSYYATSTVSAADLDSHYYEFNMGADYEFNDQCTFGMNFIWRSNDSETDSSDFDNLALELFSTYYF</sequence>
<keyword evidence="2" id="KW-1185">Reference proteome</keyword>
<dbReference type="Proteomes" id="UP000634206">
    <property type="component" value="Unassembled WGS sequence"/>
</dbReference>
<evidence type="ECO:0000313" key="2">
    <source>
        <dbReference type="Proteomes" id="UP000634206"/>
    </source>
</evidence>
<organism evidence="1 2">
    <name type="scientific">Oceaniferula flava</name>
    <dbReference type="NCBI Taxonomy" id="2800421"/>
    <lineage>
        <taxon>Bacteria</taxon>
        <taxon>Pseudomonadati</taxon>
        <taxon>Verrucomicrobiota</taxon>
        <taxon>Verrucomicrobiia</taxon>
        <taxon>Verrucomicrobiales</taxon>
        <taxon>Verrucomicrobiaceae</taxon>
        <taxon>Oceaniferula</taxon>
    </lineage>
</organism>
<reference evidence="1" key="1">
    <citation type="submission" date="2021-01" db="EMBL/GenBank/DDBJ databases">
        <title>Modified the classification status of verrucomicrobia.</title>
        <authorList>
            <person name="Feng X."/>
        </authorList>
    </citation>
    <scope>NUCLEOTIDE SEQUENCE</scope>
    <source>
        <strain evidence="1">5K15</strain>
    </source>
</reference>